<dbReference type="SUPFAM" id="SSF50494">
    <property type="entry name" value="Trypsin-like serine proteases"/>
    <property type="match status" value="1"/>
</dbReference>
<evidence type="ECO:0000256" key="1">
    <source>
        <dbReference type="SAM" id="Phobius"/>
    </source>
</evidence>
<proteinExistence type="predicted"/>
<evidence type="ECO:0000313" key="2">
    <source>
        <dbReference type="EMBL" id="RLE13114.1"/>
    </source>
</evidence>
<keyword evidence="1" id="KW-1133">Transmembrane helix</keyword>
<organism evidence="2 3">
    <name type="scientific">Aerophobetes bacterium</name>
    <dbReference type="NCBI Taxonomy" id="2030807"/>
    <lineage>
        <taxon>Bacteria</taxon>
        <taxon>Candidatus Aerophobota</taxon>
    </lineage>
</organism>
<comment type="caution">
    <text evidence="2">The sequence shown here is derived from an EMBL/GenBank/DDBJ whole genome shotgun (WGS) entry which is preliminary data.</text>
</comment>
<accession>A0A662DBE2</accession>
<dbReference type="Proteomes" id="UP000267654">
    <property type="component" value="Unassembled WGS sequence"/>
</dbReference>
<keyword evidence="1" id="KW-0812">Transmembrane</keyword>
<keyword evidence="1" id="KW-0472">Membrane</keyword>
<reference evidence="2 3" key="1">
    <citation type="submission" date="2018-06" db="EMBL/GenBank/DDBJ databases">
        <title>Extensive metabolic versatility and redundancy in microbially diverse, dynamic hydrothermal sediments.</title>
        <authorList>
            <person name="Dombrowski N."/>
            <person name="Teske A."/>
            <person name="Baker B.J."/>
        </authorList>
    </citation>
    <scope>NUCLEOTIDE SEQUENCE [LARGE SCALE GENOMIC DNA]</scope>
    <source>
        <strain evidence="2">B19_G9</strain>
    </source>
</reference>
<dbReference type="Gene3D" id="2.40.10.10">
    <property type="entry name" value="Trypsin-like serine proteases"/>
    <property type="match status" value="1"/>
</dbReference>
<feature type="non-terminal residue" evidence="2">
    <location>
        <position position="138"/>
    </location>
</feature>
<dbReference type="InterPro" id="IPR043504">
    <property type="entry name" value="Peptidase_S1_PA_chymotrypsin"/>
</dbReference>
<feature type="transmembrane region" description="Helical" evidence="1">
    <location>
        <begin position="7"/>
        <end position="29"/>
    </location>
</feature>
<protein>
    <recommendedName>
        <fullName evidence="4">Serine protease</fullName>
    </recommendedName>
</protein>
<dbReference type="EMBL" id="QMQB01000109">
    <property type="protein sequence ID" value="RLE13114.1"/>
    <property type="molecule type" value="Genomic_DNA"/>
</dbReference>
<evidence type="ECO:0000313" key="3">
    <source>
        <dbReference type="Proteomes" id="UP000267654"/>
    </source>
</evidence>
<sequence>MRKKIKGLYLVLTVSTIALVVCGLTLSFFQKAPAFESLKGPLFQESLKHHPIDPNSFQGKIINTIKKVSPAVVSISTERTIEVSDFGGERFFSSPDFDEFFRRFYEQFPQRKFKQRGLGSGMIINEDGYILTNEHVIH</sequence>
<evidence type="ECO:0008006" key="4">
    <source>
        <dbReference type="Google" id="ProtNLM"/>
    </source>
</evidence>
<gene>
    <name evidence="2" type="ORF">DRI96_03480</name>
</gene>
<dbReference type="InterPro" id="IPR009003">
    <property type="entry name" value="Peptidase_S1_PA"/>
</dbReference>
<dbReference type="AlphaFoldDB" id="A0A662DBE2"/>
<name>A0A662DBE2_UNCAE</name>